<keyword evidence="1" id="KW-0378">Hydrolase</keyword>
<dbReference type="PANTHER" id="PTHR43798">
    <property type="entry name" value="MONOACYLGLYCEROL LIPASE"/>
    <property type="match status" value="1"/>
</dbReference>
<reference evidence="3" key="2">
    <citation type="journal article" date="2014" name="ISME J.">
        <title>Microbial stratification in low pH oxic and suboxic macroscopic growths along an acid mine drainage.</title>
        <authorList>
            <person name="Mendez-Garcia C."/>
            <person name="Mesa V."/>
            <person name="Sprenger R.R."/>
            <person name="Richter M."/>
            <person name="Diez M.S."/>
            <person name="Solano J."/>
            <person name="Bargiela R."/>
            <person name="Golyshina O.V."/>
            <person name="Manteca A."/>
            <person name="Ramos J.L."/>
            <person name="Gallego J.R."/>
            <person name="Llorente I."/>
            <person name="Martins Dos Santos V.A."/>
            <person name="Jensen O.N."/>
            <person name="Pelaez A.I."/>
            <person name="Sanchez J."/>
            <person name="Ferrer M."/>
        </authorList>
    </citation>
    <scope>NUCLEOTIDE SEQUENCE</scope>
</reference>
<sequence>MPASPLIPTPLTLIHGWGFNRRVFDPLHESFSRARIQPSFWELPGHGVRIQTGIEQTLDGWAQDCLSSLPREPQMILGWSLGGLVALDLALRFPERVRGLILVCTTPRFISGPDWQNGHDIRVFEQFERDLEEQYETTLRDFLLLQIRNLSAAREAVPQLRRALASGGTPSVSGLRAGLEILRASDLRDAVRGGLRQPVTLLAGRQDRLVMPGAIDWMARTLGIEPAWLSQGGHVPFLTDPDWFMDQVSGFLDAHANL</sequence>
<dbReference type="InterPro" id="IPR029058">
    <property type="entry name" value="AB_hydrolase_fold"/>
</dbReference>
<organism evidence="3">
    <name type="scientific">mine drainage metagenome</name>
    <dbReference type="NCBI Taxonomy" id="410659"/>
    <lineage>
        <taxon>unclassified sequences</taxon>
        <taxon>metagenomes</taxon>
        <taxon>ecological metagenomes</taxon>
    </lineage>
</organism>
<dbReference type="Gene3D" id="3.40.50.1820">
    <property type="entry name" value="alpha/beta hydrolase"/>
    <property type="match status" value="1"/>
</dbReference>
<protein>
    <submittedName>
        <fullName evidence="3">Biotin biosynthesis protein bioH</fullName>
    </submittedName>
</protein>
<comment type="caution">
    <text evidence="3">The sequence shown here is derived from an EMBL/GenBank/DDBJ whole genome shotgun (WGS) entry which is preliminary data.</text>
</comment>
<dbReference type="GO" id="GO:0016020">
    <property type="term" value="C:membrane"/>
    <property type="evidence" value="ECO:0007669"/>
    <property type="project" value="TreeGrafter"/>
</dbReference>
<dbReference type="InterPro" id="IPR050266">
    <property type="entry name" value="AB_hydrolase_sf"/>
</dbReference>
<dbReference type="Pfam" id="PF12697">
    <property type="entry name" value="Abhydrolase_6"/>
    <property type="match status" value="1"/>
</dbReference>
<dbReference type="EMBL" id="AUZY01011480">
    <property type="protein sequence ID" value="EQD34467.1"/>
    <property type="molecule type" value="Genomic_DNA"/>
</dbReference>
<reference evidence="3" key="1">
    <citation type="submission" date="2013-08" db="EMBL/GenBank/DDBJ databases">
        <authorList>
            <person name="Mendez C."/>
            <person name="Richter M."/>
            <person name="Ferrer M."/>
            <person name="Sanchez J."/>
        </authorList>
    </citation>
    <scope>NUCLEOTIDE SEQUENCE</scope>
</reference>
<dbReference type="InterPro" id="IPR000073">
    <property type="entry name" value="AB_hydrolase_1"/>
</dbReference>
<evidence type="ECO:0000259" key="2">
    <source>
        <dbReference type="Pfam" id="PF12697"/>
    </source>
</evidence>
<dbReference type="PANTHER" id="PTHR43798:SF31">
    <property type="entry name" value="AB HYDROLASE SUPERFAMILY PROTEIN YCLE"/>
    <property type="match status" value="1"/>
</dbReference>
<gene>
    <name evidence="3" type="ORF">B1B_17183</name>
</gene>
<dbReference type="AlphaFoldDB" id="T0YRI8"/>
<accession>T0YRI8</accession>
<name>T0YRI8_9ZZZZ</name>
<dbReference type="GO" id="GO:0016787">
    <property type="term" value="F:hydrolase activity"/>
    <property type="evidence" value="ECO:0007669"/>
    <property type="project" value="UniProtKB-KW"/>
</dbReference>
<proteinExistence type="predicted"/>
<evidence type="ECO:0000256" key="1">
    <source>
        <dbReference type="ARBA" id="ARBA00022801"/>
    </source>
</evidence>
<dbReference type="SUPFAM" id="SSF53474">
    <property type="entry name" value="alpha/beta-Hydrolases"/>
    <property type="match status" value="1"/>
</dbReference>
<dbReference type="PRINTS" id="PR00111">
    <property type="entry name" value="ABHYDROLASE"/>
</dbReference>
<feature type="domain" description="AB hydrolase-1" evidence="2">
    <location>
        <begin position="13"/>
        <end position="246"/>
    </location>
</feature>
<evidence type="ECO:0000313" key="3">
    <source>
        <dbReference type="EMBL" id="EQD34467.1"/>
    </source>
</evidence>